<evidence type="ECO:0000256" key="2">
    <source>
        <dbReference type="ARBA" id="ARBA00005001"/>
    </source>
</evidence>
<dbReference type="GO" id="GO:0030246">
    <property type="term" value="F:carbohydrate binding"/>
    <property type="evidence" value="ECO:0007669"/>
    <property type="project" value="InterPro"/>
</dbReference>
<reference evidence="7 8" key="1">
    <citation type="submission" date="2020-08" db="EMBL/GenBank/DDBJ databases">
        <title>Genomic Encyclopedia of Type Strains, Phase IV (KMG-IV): sequencing the most valuable type-strain genomes for metagenomic binning, comparative biology and taxonomic classification.</title>
        <authorList>
            <person name="Goeker M."/>
        </authorList>
    </citation>
    <scope>NUCLEOTIDE SEQUENCE [LARGE SCALE GENOMIC DNA]</scope>
    <source>
        <strain evidence="7 8">DSM 27057</strain>
    </source>
</reference>
<dbReference type="RefSeq" id="WP_183622489.1">
    <property type="nucleotide sequence ID" value="NZ_JACIDX010000002.1"/>
</dbReference>
<keyword evidence="5" id="KW-0574">Periplasm</keyword>
<dbReference type="Proteomes" id="UP000548867">
    <property type="component" value="Unassembled WGS sequence"/>
</dbReference>
<gene>
    <name evidence="7" type="ORF">GGR38_000589</name>
</gene>
<dbReference type="InterPro" id="IPR014718">
    <property type="entry name" value="GH-type_carb-bd"/>
</dbReference>
<dbReference type="GO" id="GO:0030288">
    <property type="term" value="C:outer membrane-bounded periplasmic space"/>
    <property type="evidence" value="ECO:0007669"/>
    <property type="project" value="TreeGrafter"/>
</dbReference>
<dbReference type="GO" id="GO:0051274">
    <property type="term" value="P:beta-glucan biosynthetic process"/>
    <property type="evidence" value="ECO:0007669"/>
    <property type="project" value="TreeGrafter"/>
</dbReference>
<dbReference type="InterPro" id="IPR014438">
    <property type="entry name" value="Glucan_biosyn_MdoG/MdoD"/>
</dbReference>
<comment type="similarity">
    <text evidence="3">Belongs to the OpgD/OpgG family.</text>
</comment>
<evidence type="ECO:0000256" key="5">
    <source>
        <dbReference type="ARBA" id="ARBA00022764"/>
    </source>
</evidence>
<sequence>MSTRNPSSAFTRRGVCGGLAGLSILPLARAAGADAAGFGPPQIFSWEALIAHARAMAARPYQPEAAAPGAHGIDFDAAGKLTYGPAPILAGTVRLLPVSRDAPIPVRLNFVEDGQARRLLSGKGMFAHGGSAAPAGLRVLNPRGDGDWLSFLGASYFRTAGAQNQYGISARGVAVDTALAHGEEFPRFTEFWIENQGDARVLIHALIDGPSLSGAMRIDSTNTPGGVVQDVTAVFALRRDIGRLGIAPASSMFWYDQNSPARTGDWRPEIHDSDGLAVVAANGEHLWRALRNPRAPRTNAFALSDPHGFGLMQRDRRFSDYQDDGAFYDRRPNLWVEPIGNWGPGAVMLYEFPTVSETTDNIAAFWVSDMPMRAGGYHEWRYRLHWISHDPSAGAGAHLVDQWSGAGGIPGAIGRQDTRKLVFDFEGDNLAGLDRSSGVEAVTNLPPAAVAAQAAYPVVGAARRWRVTIDIRPAALAQSEFRLFLRHKGAALSETIIEPLADLPA</sequence>
<dbReference type="InterPro" id="IPR013783">
    <property type="entry name" value="Ig-like_fold"/>
</dbReference>
<organism evidence="7 8">
    <name type="scientific">Novosphingobium sediminicola</name>
    <dbReference type="NCBI Taxonomy" id="563162"/>
    <lineage>
        <taxon>Bacteria</taxon>
        <taxon>Pseudomonadati</taxon>
        <taxon>Pseudomonadota</taxon>
        <taxon>Alphaproteobacteria</taxon>
        <taxon>Sphingomonadales</taxon>
        <taxon>Sphingomonadaceae</taxon>
        <taxon>Novosphingobium</taxon>
    </lineage>
</organism>
<name>A0A7W6CLH3_9SPHN</name>
<dbReference type="PANTHER" id="PTHR30504">
    <property type="entry name" value="GLUCANS BIOSYNTHESIS PROTEIN"/>
    <property type="match status" value="1"/>
</dbReference>
<dbReference type="InterPro" id="IPR014756">
    <property type="entry name" value="Ig_E-set"/>
</dbReference>
<proteinExistence type="inferred from homology"/>
<dbReference type="Gene3D" id="2.60.40.10">
    <property type="entry name" value="Immunoglobulins"/>
    <property type="match status" value="1"/>
</dbReference>
<dbReference type="InterPro" id="IPR007444">
    <property type="entry name" value="Glucan_biosyn_MdoG_C"/>
</dbReference>
<evidence type="ECO:0000256" key="1">
    <source>
        <dbReference type="ARBA" id="ARBA00004418"/>
    </source>
</evidence>
<comment type="pathway">
    <text evidence="2">Glycan metabolism; osmoregulated periplasmic glucan (OPG) biosynthesis.</text>
</comment>
<comment type="caution">
    <text evidence="7">The sequence shown here is derived from an EMBL/GenBank/DDBJ whole genome shotgun (WGS) entry which is preliminary data.</text>
</comment>
<dbReference type="AlphaFoldDB" id="A0A7W6CLH3"/>
<dbReference type="SUPFAM" id="SSF74650">
    <property type="entry name" value="Galactose mutarotase-like"/>
    <property type="match status" value="1"/>
</dbReference>
<evidence type="ECO:0000256" key="3">
    <source>
        <dbReference type="ARBA" id="ARBA00009284"/>
    </source>
</evidence>
<evidence type="ECO:0000313" key="7">
    <source>
        <dbReference type="EMBL" id="MBB3953662.1"/>
    </source>
</evidence>
<dbReference type="SUPFAM" id="SSF81296">
    <property type="entry name" value="E set domains"/>
    <property type="match status" value="1"/>
</dbReference>
<dbReference type="EMBL" id="JACIDX010000002">
    <property type="protein sequence ID" value="MBB3953662.1"/>
    <property type="molecule type" value="Genomic_DNA"/>
</dbReference>
<dbReference type="Pfam" id="PF04349">
    <property type="entry name" value="MdoG"/>
    <property type="match status" value="1"/>
</dbReference>
<evidence type="ECO:0000313" key="8">
    <source>
        <dbReference type="Proteomes" id="UP000548867"/>
    </source>
</evidence>
<dbReference type="InterPro" id="IPR011013">
    <property type="entry name" value="Gal_mutarotase_sf_dom"/>
</dbReference>
<keyword evidence="4" id="KW-0732">Signal</keyword>
<feature type="domain" description="Glucan biosynthesis periplasmic MdoG C-terminal" evidence="6">
    <location>
        <begin position="44"/>
        <end position="496"/>
    </location>
</feature>
<protein>
    <submittedName>
        <fullName evidence="7">Glucans biosynthesis protein</fullName>
    </submittedName>
</protein>
<evidence type="ECO:0000259" key="6">
    <source>
        <dbReference type="Pfam" id="PF04349"/>
    </source>
</evidence>
<comment type="subcellular location">
    <subcellularLocation>
        <location evidence="1">Periplasm</location>
    </subcellularLocation>
</comment>
<accession>A0A7W6CLH3</accession>
<dbReference type="UniPathway" id="UPA00637"/>
<evidence type="ECO:0000256" key="4">
    <source>
        <dbReference type="ARBA" id="ARBA00022729"/>
    </source>
</evidence>
<dbReference type="GO" id="GO:0003824">
    <property type="term" value="F:catalytic activity"/>
    <property type="evidence" value="ECO:0007669"/>
    <property type="project" value="InterPro"/>
</dbReference>
<keyword evidence="8" id="KW-1185">Reference proteome</keyword>
<dbReference type="PANTHER" id="PTHR30504:SF3">
    <property type="entry name" value="GLUCANS BIOSYNTHESIS PROTEIN D"/>
    <property type="match status" value="1"/>
</dbReference>
<dbReference type="Gene3D" id="2.70.98.10">
    <property type="match status" value="1"/>
</dbReference>